<dbReference type="Gene3D" id="2.30.30.60">
    <property type="match status" value="1"/>
</dbReference>
<evidence type="ECO:0000256" key="7">
    <source>
        <dbReference type="RuleBase" id="RU369025"/>
    </source>
</evidence>
<keyword evidence="5 7" id="KW-1133">Transmembrane helix</keyword>
<dbReference type="Proteomes" id="UP000748752">
    <property type="component" value="Unassembled WGS sequence"/>
</dbReference>
<name>A0ABS1CI97_9GAMM</name>
<reference evidence="9 10" key="1">
    <citation type="journal article" date="2020" name="Microorganisms">
        <title>Osmotic Adaptation and Compatible Solute Biosynthesis of Phototrophic Bacteria as Revealed from Genome Analyses.</title>
        <authorList>
            <person name="Imhoff J.F."/>
            <person name="Rahn T."/>
            <person name="Kunzel S."/>
            <person name="Keller A."/>
            <person name="Neulinger S.C."/>
        </authorList>
    </citation>
    <scope>NUCLEOTIDE SEQUENCE [LARGE SCALE GENOMIC DNA]</scope>
    <source>
        <strain evidence="9 10">DSM 6210</strain>
    </source>
</reference>
<feature type="transmembrane region" description="Helical" evidence="7">
    <location>
        <begin position="43"/>
        <end position="64"/>
    </location>
</feature>
<keyword evidence="7" id="KW-0406">Ion transport</keyword>
<dbReference type="SUPFAM" id="SSF51206">
    <property type="entry name" value="cAMP-binding domain-like"/>
    <property type="match status" value="1"/>
</dbReference>
<dbReference type="InterPro" id="IPR010920">
    <property type="entry name" value="LSM_dom_sf"/>
</dbReference>
<comment type="similarity">
    <text evidence="2 7">Belongs to the MscS (TC 1.A.23) family.</text>
</comment>
<keyword evidence="3" id="KW-1003">Cell membrane</keyword>
<comment type="subunit">
    <text evidence="7">Homoheptamer.</text>
</comment>
<keyword evidence="4 7" id="KW-0812">Transmembrane</keyword>
<keyword evidence="7" id="KW-0407">Ion channel</keyword>
<dbReference type="InterPro" id="IPR049278">
    <property type="entry name" value="MS_channel_C"/>
</dbReference>
<dbReference type="InterPro" id="IPR000595">
    <property type="entry name" value="cNMP-bd_dom"/>
</dbReference>
<comment type="subcellular location">
    <subcellularLocation>
        <location evidence="7">Cell inner membrane</location>
        <topology evidence="7">Multi-pass membrane protein</topology>
    </subcellularLocation>
    <subcellularLocation>
        <location evidence="1">Cell membrane</location>
        <topology evidence="1">Multi-pass membrane protein</topology>
    </subcellularLocation>
</comment>
<dbReference type="EMBL" id="NRRV01000029">
    <property type="protein sequence ID" value="MBK1631636.1"/>
    <property type="molecule type" value="Genomic_DNA"/>
</dbReference>
<comment type="caution">
    <text evidence="9">The sequence shown here is derived from an EMBL/GenBank/DDBJ whole genome shotgun (WGS) entry which is preliminary data.</text>
</comment>
<feature type="domain" description="Cyclic nucleotide-binding" evidence="8">
    <location>
        <begin position="350"/>
        <end position="470"/>
    </location>
</feature>
<proteinExistence type="inferred from homology"/>
<keyword evidence="6 7" id="KW-0472">Membrane</keyword>
<evidence type="ECO:0000256" key="5">
    <source>
        <dbReference type="ARBA" id="ARBA00022989"/>
    </source>
</evidence>
<evidence type="ECO:0000313" key="9">
    <source>
        <dbReference type="EMBL" id="MBK1631636.1"/>
    </source>
</evidence>
<accession>A0ABS1CI97</accession>
<sequence>MDELTASYWQLLLAALGLFVLWRIGCRVVGERPLFDHFPRITAALDVVVLPFSWVVAGALLRVANRVVGLPALDQSIKWLTALTAYLAGGWAVARFIEVQLLLRAEARQRDRVPQLIIGLIYILLMLVGLGVFMRQQGYSLSGVWLSTGVAAALLGLALQRTLGDLFSGIAMGVERPFRIGDWLELGDGRVGEVVDMNWRSTRLRGWDNATLVVPNSNLASQSFKNLHGESHVYAPWYFVKLPAEVDPRYATELLLQAAMRCDSVLKLPPPVVRLAEGGSLPYSYMVWVHLRQYPAMFRAREELFREIHKALHESGIEVAPEVQEMRTRRAQITSAEPPTLALALKSMELAAELTEEELAQLAARSEYRHFNAGQVLLAEGAVSDAVYVIAGGLADSSVLLPDGTRKELETLGPGSYFGLTAMLTTEPSFEEFIARSDVTLIRVDLDCLRAIVDARPELKDKLVELVKQRWDLAEAARAQSRRRTRRLSMRDIRLGLERRLYNARLPRS</sequence>
<dbReference type="Pfam" id="PF00924">
    <property type="entry name" value="MS_channel_2nd"/>
    <property type="match status" value="1"/>
</dbReference>
<dbReference type="Gene3D" id="3.30.70.100">
    <property type="match status" value="1"/>
</dbReference>
<dbReference type="PANTHER" id="PTHR30221">
    <property type="entry name" value="SMALL-CONDUCTANCE MECHANOSENSITIVE CHANNEL"/>
    <property type="match status" value="1"/>
</dbReference>
<feature type="transmembrane region" description="Helical" evidence="7">
    <location>
        <begin position="76"/>
        <end position="94"/>
    </location>
</feature>
<dbReference type="SUPFAM" id="SSF50182">
    <property type="entry name" value="Sm-like ribonucleoproteins"/>
    <property type="match status" value="1"/>
</dbReference>
<dbReference type="SMART" id="SM00100">
    <property type="entry name" value="cNMP"/>
    <property type="match status" value="1"/>
</dbReference>
<dbReference type="InterPro" id="IPR011066">
    <property type="entry name" value="MscS_channel_C_sf"/>
</dbReference>
<dbReference type="InterPro" id="IPR018490">
    <property type="entry name" value="cNMP-bd_dom_sf"/>
</dbReference>
<dbReference type="PROSITE" id="PS50042">
    <property type="entry name" value="CNMP_BINDING_3"/>
    <property type="match status" value="1"/>
</dbReference>
<dbReference type="Gene3D" id="2.60.120.10">
    <property type="entry name" value="Jelly Rolls"/>
    <property type="match status" value="1"/>
</dbReference>
<gene>
    <name evidence="9" type="ORF">CKO31_12955</name>
</gene>
<dbReference type="Pfam" id="PF00027">
    <property type="entry name" value="cNMP_binding"/>
    <property type="match status" value="1"/>
</dbReference>
<dbReference type="InterPro" id="IPR045275">
    <property type="entry name" value="MscS_archaea/bacteria_type"/>
</dbReference>
<keyword evidence="7" id="KW-0997">Cell inner membrane</keyword>
<dbReference type="InterPro" id="IPR014710">
    <property type="entry name" value="RmlC-like_jellyroll"/>
</dbReference>
<evidence type="ECO:0000256" key="2">
    <source>
        <dbReference type="ARBA" id="ARBA00008017"/>
    </source>
</evidence>
<comment type="function">
    <text evidence="7">Mechanosensitive channel that participates in the regulation of osmotic pressure changes within the cell, opening in response to stretch forces in the membrane lipid bilayer, without the need for other proteins. Contributes to normal resistance to hypoosmotic shock. Forms an ion channel of 1.0 nanosiemens conductance with a slight preference for anions.</text>
</comment>
<dbReference type="Pfam" id="PF21082">
    <property type="entry name" value="MS_channel_3rd"/>
    <property type="match status" value="1"/>
</dbReference>
<keyword evidence="7" id="KW-0813">Transport</keyword>
<dbReference type="PANTHER" id="PTHR30221:SF20">
    <property type="entry name" value="SMALL-CONDUCTANCE MECHANOSENSITIVE CHANNEL"/>
    <property type="match status" value="1"/>
</dbReference>
<organism evidence="9 10">
    <name type="scientific">Thiohalocapsa halophila</name>
    <dbReference type="NCBI Taxonomy" id="69359"/>
    <lineage>
        <taxon>Bacteria</taxon>
        <taxon>Pseudomonadati</taxon>
        <taxon>Pseudomonadota</taxon>
        <taxon>Gammaproteobacteria</taxon>
        <taxon>Chromatiales</taxon>
        <taxon>Chromatiaceae</taxon>
        <taxon>Thiohalocapsa</taxon>
    </lineage>
</organism>
<evidence type="ECO:0000256" key="6">
    <source>
        <dbReference type="ARBA" id="ARBA00023136"/>
    </source>
</evidence>
<evidence type="ECO:0000259" key="8">
    <source>
        <dbReference type="PROSITE" id="PS50042"/>
    </source>
</evidence>
<feature type="transmembrane region" description="Helical" evidence="7">
    <location>
        <begin position="139"/>
        <end position="159"/>
    </location>
</feature>
<evidence type="ECO:0000256" key="1">
    <source>
        <dbReference type="ARBA" id="ARBA00004651"/>
    </source>
</evidence>
<evidence type="ECO:0000256" key="3">
    <source>
        <dbReference type="ARBA" id="ARBA00022475"/>
    </source>
</evidence>
<dbReference type="SUPFAM" id="SSF82689">
    <property type="entry name" value="Mechanosensitive channel protein MscS (YggB), C-terminal domain"/>
    <property type="match status" value="1"/>
</dbReference>
<dbReference type="InterPro" id="IPR023408">
    <property type="entry name" value="MscS_beta-dom_sf"/>
</dbReference>
<feature type="transmembrane region" description="Helical" evidence="7">
    <location>
        <begin position="115"/>
        <end position="133"/>
    </location>
</feature>
<evidence type="ECO:0000313" key="10">
    <source>
        <dbReference type="Proteomes" id="UP000748752"/>
    </source>
</evidence>
<protein>
    <recommendedName>
        <fullName evidence="7">Small-conductance mechanosensitive channel</fullName>
    </recommendedName>
</protein>
<comment type="caution">
    <text evidence="7">Lacks conserved residue(s) required for the propagation of feature annotation.</text>
</comment>
<evidence type="ECO:0000256" key="4">
    <source>
        <dbReference type="ARBA" id="ARBA00022692"/>
    </source>
</evidence>
<dbReference type="Gene3D" id="1.10.287.1260">
    <property type="match status" value="1"/>
</dbReference>
<keyword evidence="10" id="KW-1185">Reference proteome</keyword>
<dbReference type="InterPro" id="IPR006685">
    <property type="entry name" value="MscS_channel_2nd"/>
</dbReference>
<feature type="transmembrane region" description="Helical" evidence="7">
    <location>
        <begin position="6"/>
        <end position="22"/>
    </location>
</feature>
<dbReference type="CDD" id="cd00038">
    <property type="entry name" value="CAP_ED"/>
    <property type="match status" value="1"/>
</dbReference>